<dbReference type="EMBL" id="JBGFUD010008044">
    <property type="protein sequence ID" value="MFH4981864.1"/>
    <property type="molecule type" value="Genomic_DNA"/>
</dbReference>
<evidence type="ECO:0000259" key="4">
    <source>
        <dbReference type="PROSITE" id="PS51339"/>
    </source>
</evidence>
<comment type="similarity">
    <text evidence="1">Belongs to the protein-tyrosine phosphatase family. Non-receptor class myotubularin subfamily.</text>
</comment>
<evidence type="ECO:0000256" key="1">
    <source>
        <dbReference type="ARBA" id="ARBA00007471"/>
    </source>
</evidence>
<comment type="caution">
    <text evidence="5">The sequence shown here is derived from an EMBL/GenBank/DDBJ whole genome shotgun (WGS) entry which is preliminary data.</text>
</comment>
<accession>A0ABD6EUK2</accession>
<evidence type="ECO:0000256" key="2">
    <source>
        <dbReference type="SAM" id="MobiDB-lite"/>
    </source>
</evidence>
<feature type="domain" description="Myotubularin phosphatase" evidence="4">
    <location>
        <begin position="549"/>
        <end position="698"/>
    </location>
</feature>
<evidence type="ECO:0000313" key="5">
    <source>
        <dbReference type="EMBL" id="MFH4981864.1"/>
    </source>
</evidence>
<dbReference type="Pfam" id="PF02893">
    <property type="entry name" value="GRAM"/>
    <property type="match status" value="1"/>
</dbReference>
<dbReference type="Pfam" id="PF06602">
    <property type="entry name" value="Myotub-related"/>
    <property type="match status" value="1"/>
</dbReference>
<dbReference type="SMART" id="SM00568">
    <property type="entry name" value="GRAM"/>
    <property type="match status" value="1"/>
</dbReference>
<evidence type="ECO:0000313" key="6">
    <source>
        <dbReference type="Proteomes" id="UP001608902"/>
    </source>
</evidence>
<dbReference type="InterPro" id="IPR010569">
    <property type="entry name" value="Myotubularin-like_Pase_dom"/>
</dbReference>
<dbReference type="PANTHER" id="PTHR10807">
    <property type="entry name" value="MYOTUBULARIN-RELATED"/>
    <property type="match status" value="1"/>
</dbReference>
<dbReference type="InterPro" id="IPR004182">
    <property type="entry name" value="GRAM"/>
</dbReference>
<dbReference type="InterPro" id="IPR029021">
    <property type="entry name" value="Prot-tyrosine_phosphatase-like"/>
</dbReference>
<keyword evidence="3" id="KW-0732">Signal</keyword>
<dbReference type="Pfam" id="PF12335">
    <property type="entry name" value="SBF2"/>
    <property type="match status" value="1"/>
</dbReference>
<dbReference type="InterPro" id="IPR030564">
    <property type="entry name" value="Myotubularin"/>
</dbReference>
<feature type="region of interest" description="Disordered" evidence="2">
    <location>
        <begin position="215"/>
        <end position="235"/>
    </location>
</feature>
<feature type="signal peptide" evidence="3">
    <location>
        <begin position="1"/>
        <end position="31"/>
    </location>
</feature>
<evidence type="ECO:0000256" key="3">
    <source>
        <dbReference type="SAM" id="SignalP"/>
    </source>
</evidence>
<name>A0ABD6EUK2_9BILA</name>
<dbReference type="InterPro" id="IPR022096">
    <property type="entry name" value="SBF1/SBF2"/>
</dbReference>
<reference evidence="5 6" key="1">
    <citation type="submission" date="2024-08" db="EMBL/GenBank/DDBJ databases">
        <title>Gnathostoma spinigerum genome.</title>
        <authorList>
            <person name="Gonzalez-Bertolin B."/>
            <person name="Monzon S."/>
            <person name="Zaballos A."/>
            <person name="Jimenez P."/>
            <person name="Dekumyoy P."/>
            <person name="Varona S."/>
            <person name="Cuesta I."/>
            <person name="Sumanam S."/>
            <person name="Adisakwattana P."/>
            <person name="Gasser R.B."/>
            <person name="Hernandez-Gonzalez A."/>
            <person name="Young N.D."/>
            <person name="Perteguer M.J."/>
        </authorList>
    </citation>
    <scope>NUCLEOTIDE SEQUENCE [LARGE SCALE GENOMIC DNA]</scope>
    <source>
        <strain evidence="5">AL3</strain>
        <tissue evidence="5">Liver</tissue>
    </source>
</reference>
<dbReference type="Proteomes" id="UP001608902">
    <property type="component" value="Unassembled WGS sequence"/>
</dbReference>
<protein>
    <recommendedName>
        <fullName evidence="4">Myotubularin phosphatase domain-containing protein</fullName>
    </recommendedName>
</protein>
<dbReference type="SUPFAM" id="SSF50729">
    <property type="entry name" value="PH domain-like"/>
    <property type="match status" value="1"/>
</dbReference>
<organism evidence="5 6">
    <name type="scientific">Gnathostoma spinigerum</name>
    <dbReference type="NCBI Taxonomy" id="75299"/>
    <lineage>
        <taxon>Eukaryota</taxon>
        <taxon>Metazoa</taxon>
        <taxon>Ecdysozoa</taxon>
        <taxon>Nematoda</taxon>
        <taxon>Chromadorea</taxon>
        <taxon>Rhabditida</taxon>
        <taxon>Spirurina</taxon>
        <taxon>Gnathostomatomorpha</taxon>
        <taxon>Gnathostomatoidea</taxon>
        <taxon>Gnathostomatidae</taxon>
        <taxon>Gnathostoma</taxon>
    </lineage>
</organism>
<gene>
    <name evidence="5" type="ORF">AB6A40_008573</name>
</gene>
<keyword evidence="6" id="KW-1185">Reference proteome</keyword>
<dbReference type="PROSITE" id="PS51339">
    <property type="entry name" value="PPASE_MYOTUBULARIN"/>
    <property type="match status" value="1"/>
</dbReference>
<sequence length="698" mass="78820">MCAVELSMRSVIARVALCQLLWVNLSPVSRATLLPQQFELLIRLINCALEQESREDEHGIAYAMLHLSNIYCRRLTPGVHQFAYTCIQDHDVWDNQQFWEAAFFHDVHRQLRRLYGDLKINNDCPFSLKENVCDTWNLSEEPSCMDIASERLANLSKLNEVEIRQKAAEENSIVFGQAKHYINLMVYLQVPLDVSKLRRVNVRELERKFDRNLKRTDSDDETEYSPSESDIGSGFMESDCNDLGSSAVKWISRLIDRICSAAGLDQSQIGRLCGEIPGFVALHIDNLEQVYTESKRLSPMHKPKLLQPALLTPSESVIVGGLRVFLLNDGRVTSQQACDQQIQNVLPAEGAIFLTNYRVIFKGQPCDPFFSEQVAIRTMAIMSIMKEKQISDQLIQEVSQRDGIRARIAVQLHDAFQIRSTSFQLMKIAFDEEVSSVKAEEFIQTLMTLRWPVSLPHTMFAFSAASSLLSSTLATSNSKHKYQTMKDLKKALMRNPLKDKKRLTTRPTATKFPSRDGNGGTLPAVFNETSSSLIYSGGSSGADYLDLSGAMDYSTSNLHRHYLIDYDRLGLIHRPYRLSNVIHRHDLSKGYPAVIVLPSTVMDENLFKISKGFKHGRFPVITWKSEDDALLIRGAGFASQTVVARLKKQANLLAYPEQQQSALGGSRLSVYNRDNSSAISIEGQDISLQSQLLYSHCF</sequence>
<dbReference type="AlphaFoldDB" id="A0ABD6EUK2"/>
<dbReference type="SUPFAM" id="SSF52799">
    <property type="entry name" value="(Phosphotyrosine protein) phosphatases II"/>
    <property type="match status" value="1"/>
</dbReference>
<feature type="chain" id="PRO_5044790462" description="Myotubularin phosphatase domain-containing protein" evidence="3">
    <location>
        <begin position="32"/>
        <end position="698"/>
    </location>
</feature>
<proteinExistence type="inferred from homology"/>
<dbReference type="PANTHER" id="PTHR10807:SF109">
    <property type="entry name" value="SET DOMAIN BINDING FACTOR, ISOFORM A"/>
    <property type="match status" value="1"/>
</dbReference>